<proteinExistence type="predicted"/>
<dbReference type="Gene3D" id="3.30.1360.40">
    <property type="match status" value="1"/>
</dbReference>
<evidence type="ECO:0000313" key="1">
    <source>
        <dbReference type="EMBL" id="KAH9517520.1"/>
    </source>
</evidence>
<gene>
    <name evidence="1" type="primary">TOP2A_3</name>
    <name evidence="1" type="ORF">DERF_008193</name>
</gene>
<reference evidence="1" key="2">
    <citation type="journal article" date="2022" name="Res Sq">
        <title>Comparative Genomics Reveals Insights into the Divergent Evolution of Astigmatic Mites and Household Pest Adaptations.</title>
        <authorList>
            <person name="Xiong Q."/>
            <person name="Wan A.T.-Y."/>
            <person name="Liu X.-Y."/>
            <person name="Fung C.S.-H."/>
            <person name="Xiao X."/>
            <person name="Malainual N."/>
            <person name="Hou J."/>
            <person name="Wang L."/>
            <person name="Wang M."/>
            <person name="Yang K."/>
            <person name="Cui Y."/>
            <person name="Leung E."/>
            <person name="Nong W."/>
            <person name="Shin S.-K."/>
            <person name="Au S."/>
            <person name="Jeong K.Y."/>
            <person name="Chew F.T."/>
            <person name="Hui J."/>
            <person name="Leung T.F."/>
            <person name="Tungtrongchitr A."/>
            <person name="Zhong N."/>
            <person name="Liu Z."/>
            <person name="Tsui S."/>
        </authorList>
    </citation>
    <scope>NUCLEOTIDE SEQUENCE</scope>
    <source>
        <strain evidence="1">Derf</strain>
        <tissue evidence="1">Whole organism</tissue>
    </source>
</reference>
<dbReference type="Proteomes" id="UP000790347">
    <property type="component" value="Unassembled WGS sequence"/>
</dbReference>
<dbReference type="EMBL" id="ASGP02000003">
    <property type="protein sequence ID" value="KAH9517520.1"/>
    <property type="molecule type" value="Genomic_DNA"/>
</dbReference>
<comment type="caution">
    <text evidence="1">The sequence shown here is derived from an EMBL/GenBank/DDBJ whole genome shotgun (WGS) entry which is preliminary data.</text>
</comment>
<evidence type="ECO:0000313" key="2">
    <source>
        <dbReference type="Proteomes" id="UP000790347"/>
    </source>
</evidence>
<accession>A0A922I551</accession>
<sequence length="193" mass="21327">MLISEPPIKKCLPNLPSPLTSIHQQRNNNMAVDYEKNVLGPMLDGTKESPPLIDAYESYCTDTTVRFVVKMCCNKSNTLIPRLTLPRLALIRYNAIAPLSAVSLNAQNFWNPGTGALRLPRLALWGLLLDGQYNWISAGGAGCAMNDDADATNKVIPGQHGIKIKDTAKMRDGRFLVNFKSPESKRKFENIIA</sequence>
<protein>
    <submittedName>
        <fullName evidence="1">DNA topoisomerase 2-alpha</fullName>
    </submittedName>
</protein>
<organism evidence="1 2">
    <name type="scientific">Dermatophagoides farinae</name>
    <name type="common">American house dust mite</name>
    <dbReference type="NCBI Taxonomy" id="6954"/>
    <lineage>
        <taxon>Eukaryota</taxon>
        <taxon>Metazoa</taxon>
        <taxon>Ecdysozoa</taxon>
        <taxon>Arthropoda</taxon>
        <taxon>Chelicerata</taxon>
        <taxon>Arachnida</taxon>
        <taxon>Acari</taxon>
        <taxon>Acariformes</taxon>
        <taxon>Sarcoptiformes</taxon>
        <taxon>Astigmata</taxon>
        <taxon>Psoroptidia</taxon>
        <taxon>Analgoidea</taxon>
        <taxon>Pyroglyphidae</taxon>
        <taxon>Dermatophagoidinae</taxon>
        <taxon>Dermatophagoides</taxon>
    </lineage>
</organism>
<name>A0A922I551_DERFA</name>
<reference evidence="1" key="1">
    <citation type="submission" date="2013-05" db="EMBL/GenBank/DDBJ databases">
        <authorList>
            <person name="Yim A.K.Y."/>
            <person name="Chan T.F."/>
            <person name="Ji K.M."/>
            <person name="Liu X.Y."/>
            <person name="Zhou J.W."/>
            <person name="Li R.Q."/>
            <person name="Yang K.Y."/>
            <person name="Li J."/>
            <person name="Li M."/>
            <person name="Law P.T.W."/>
            <person name="Wu Y.L."/>
            <person name="Cai Z.L."/>
            <person name="Qin H."/>
            <person name="Bao Y."/>
            <person name="Leung R.K.K."/>
            <person name="Ng P.K.S."/>
            <person name="Zou J."/>
            <person name="Zhong X.J."/>
            <person name="Ran P.X."/>
            <person name="Zhong N.S."/>
            <person name="Liu Z.G."/>
            <person name="Tsui S.K.W."/>
        </authorList>
    </citation>
    <scope>NUCLEOTIDE SEQUENCE</scope>
    <source>
        <strain evidence="1">Derf</strain>
        <tissue evidence="1">Whole organism</tissue>
    </source>
</reference>
<keyword evidence="2" id="KW-1185">Reference proteome</keyword>
<dbReference type="AlphaFoldDB" id="A0A922I551"/>